<proteinExistence type="predicted"/>
<keyword evidence="7" id="KW-1185">Reference proteome</keyword>
<dbReference type="RefSeq" id="WP_284916264.1">
    <property type="nucleotide sequence ID" value="NZ_CP126980.1"/>
</dbReference>
<dbReference type="InterPro" id="IPR006076">
    <property type="entry name" value="FAD-dep_OxRdtase"/>
</dbReference>
<feature type="domain" description="FAD dependent oxidoreductase" evidence="5">
    <location>
        <begin position="9"/>
        <end position="345"/>
    </location>
</feature>
<keyword evidence="4 6" id="KW-0560">Oxidoreductase</keyword>
<dbReference type="Gene3D" id="3.50.50.60">
    <property type="entry name" value="FAD/NAD(P)-binding domain"/>
    <property type="match status" value="1"/>
</dbReference>
<dbReference type="Gene3D" id="3.30.9.10">
    <property type="entry name" value="D-Amino Acid Oxidase, subunit A, domain 2"/>
    <property type="match status" value="1"/>
</dbReference>
<gene>
    <name evidence="6" type="ORF">ACTOB_007061</name>
</gene>
<dbReference type="Proteomes" id="UP001240150">
    <property type="component" value="Chromosome"/>
</dbReference>
<dbReference type="PANTHER" id="PTHR10961">
    <property type="entry name" value="PEROXISOMAL SARCOSINE OXIDASE"/>
    <property type="match status" value="1"/>
</dbReference>
<dbReference type="SUPFAM" id="SSF51971">
    <property type="entry name" value="Nucleotide-binding domain"/>
    <property type="match status" value="1"/>
</dbReference>
<sequence>MTIVAGTRRVLVVGAGVTGLLTAVACARAGYRVTVLDRGGTPDPGAASYDQHRAFRAFVAGDPRATGQLLTARRRWRELEGLLGGTLFRRVGVVTCRPRDQVDALAAEATAAGAAVDVVDPGELPHMVFPAGSVGLREHGAGVLLAARVLRAAARWLAGQDTVQLCPGQAVSSVDTQAGQVRLASGRVLGADLILVAAGAWTRDLVDSPVVLYRQTMVYLRPPDDLMDWWNGAPAAGGLGPDRRAWLLPSGAGTLLKLSTDAVCREVSTVRPDDPAPRWAQRVLAARIVRDAGRYTVVGVKDCHYAAAAAGGGALLARAGPTVWSRAACGGSGFTTAPLVADRIVRALTEAL</sequence>
<organism evidence="6 7">
    <name type="scientific">Actinoplanes oblitus</name>
    <dbReference type="NCBI Taxonomy" id="3040509"/>
    <lineage>
        <taxon>Bacteria</taxon>
        <taxon>Bacillati</taxon>
        <taxon>Actinomycetota</taxon>
        <taxon>Actinomycetes</taxon>
        <taxon>Micromonosporales</taxon>
        <taxon>Micromonosporaceae</taxon>
        <taxon>Actinoplanes</taxon>
    </lineage>
</organism>
<dbReference type="PANTHER" id="PTHR10961:SF46">
    <property type="entry name" value="PEROXISOMAL SARCOSINE OXIDASE"/>
    <property type="match status" value="1"/>
</dbReference>
<evidence type="ECO:0000256" key="2">
    <source>
        <dbReference type="ARBA" id="ARBA00022630"/>
    </source>
</evidence>
<evidence type="ECO:0000313" key="6">
    <source>
        <dbReference type="EMBL" id="WIM95000.1"/>
    </source>
</evidence>
<keyword evidence="2" id="KW-0285">Flavoprotein</keyword>
<dbReference type="EMBL" id="CP126980">
    <property type="protein sequence ID" value="WIM95000.1"/>
    <property type="molecule type" value="Genomic_DNA"/>
</dbReference>
<evidence type="ECO:0000313" key="7">
    <source>
        <dbReference type="Proteomes" id="UP001240150"/>
    </source>
</evidence>
<evidence type="ECO:0000256" key="1">
    <source>
        <dbReference type="ARBA" id="ARBA00001974"/>
    </source>
</evidence>
<dbReference type="InterPro" id="IPR045170">
    <property type="entry name" value="MTOX"/>
</dbReference>
<name>A0ABY8WDL3_9ACTN</name>
<dbReference type="InterPro" id="IPR036188">
    <property type="entry name" value="FAD/NAD-bd_sf"/>
</dbReference>
<keyword evidence="3" id="KW-0274">FAD</keyword>
<dbReference type="EC" id="1.-.-.-" evidence="6"/>
<dbReference type="GO" id="GO:0016491">
    <property type="term" value="F:oxidoreductase activity"/>
    <property type="evidence" value="ECO:0007669"/>
    <property type="project" value="UniProtKB-KW"/>
</dbReference>
<evidence type="ECO:0000259" key="5">
    <source>
        <dbReference type="Pfam" id="PF01266"/>
    </source>
</evidence>
<dbReference type="Pfam" id="PF01266">
    <property type="entry name" value="DAO"/>
    <property type="match status" value="1"/>
</dbReference>
<protein>
    <submittedName>
        <fullName evidence="6">FAD-binding oxidoreductase</fullName>
        <ecNumber evidence="6">1.-.-.-</ecNumber>
    </submittedName>
</protein>
<reference evidence="6 7" key="1">
    <citation type="submission" date="2023-06" db="EMBL/GenBank/DDBJ databases">
        <authorList>
            <person name="Yushchuk O."/>
            <person name="Binda E."/>
            <person name="Ruckert-Reed C."/>
            <person name="Fedorenko V."/>
            <person name="Kalinowski J."/>
            <person name="Marinelli F."/>
        </authorList>
    </citation>
    <scope>NUCLEOTIDE SEQUENCE [LARGE SCALE GENOMIC DNA]</scope>
    <source>
        <strain evidence="6 7">NRRL 3884</strain>
    </source>
</reference>
<accession>A0ABY8WDL3</accession>
<evidence type="ECO:0000256" key="4">
    <source>
        <dbReference type="ARBA" id="ARBA00023002"/>
    </source>
</evidence>
<evidence type="ECO:0000256" key="3">
    <source>
        <dbReference type="ARBA" id="ARBA00022827"/>
    </source>
</evidence>
<comment type="cofactor">
    <cofactor evidence="1">
        <name>FAD</name>
        <dbReference type="ChEBI" id="CHEBI:57692"/>
    </cofactor>
</comment>